<evidence type="ECO:0000256" key="12">
    <source>
        <dbReference type="ARBA" id="ARBA00034005"/>
    </source>
</evidence>
<feature type="binding site" evidence="14">
    <location>
        <position position="135"/>
    </location>
    <ligand>
        <name>NAD(+)</name>
        <dbReference type="ChEBI" id="CHEBI:57540"/>
    </ligand>
</feature>
<organism evidence="16 17">
    <name type="scientific">Frateuria aurantia (strain ATCC 33424 / DSM 6220 / KCTC 2777 / LMG 1558 / NBRC 3245 / NCIMB 13370)</name>
    <name type="common">Acetobacter aurantius</name>
    <dbReference type="NCBI Taxonomy" id="767434"/>
    <lineage>
        <taxon>Bacteria</taxon>
        <taxon>Pseudomonadati</taxon>
        <taxon>Pseudomonadota</taxon>
        <taxon>Gammaproteobacteria</taxon>
        <taxon>Lysobacterales</taxon>
        <taxon>Rhodanobacteraceae</taxon>
        <taxon>Frateuria</taxon>
    </lineage>
</organism>
<dbReference type="InterPro" id="IPR041663">
    <property type="entry name" value="DisA/LigA_HHH"/>
</dbReference>
<dbReference type="PANTHER" id="PTHR23389">
    <property type="entry name" value="CHROMOSOME TRANSMISSION FIDELITY FACTOR 18"/>
    <property type="match status" value="1"/>
</dbReference>
<evidence type="ECO:0000256" key="10">
    <source>
        <dbReference type="ARBA" id="ARBA00023027"/>
    </source>
</evidence>
<dbReference type="InterPro" id="IPR001357">
    <property type="entry name" value="BRCT_dom"/>
</dbReference>
<name>H8L2N1_FRAAD</name>
<evidence type="ECO:0000256" key="4">
    <source>
        <dbReference type="ARBA" id="ARBA00022598"/>
    </source>
</evidence>
<evidence type="ECO:0000313" key="17">
    <source>
        <dbReference type="Proteomes" id="UP000005234"/>
    </source>
</evidence>
<dbReference type="GO" id="GO:0046872">
    <property type="term" value="F:metal ion binding"/>
    <property type="evidence" value="ECO:0007669"/>
    <property type="project" value="UniProtKB-KW"/>
</dbReference>
<feature type="binding site" evidence="14">
    <location>
        <position position="158"/>
    </location>
    <ligand>
        <name>NAD(+)</name>
        <dbReference type="ChEBI" id="CHEBI:57540"/>
    </ligand>
</feature>
<dbReference type="SUPFAM" id="SSF56091">
    <property type="entry name" value="DNA ligase/mRNA capping enzyme, catalytic domain"/>
    <property type="match status" value="1"/>
</dbReference>
<accession>H8L2N1</accession>
<dbReference type="SUPFAM" id="SSF47781">
    <property type="entry name" value="RuvA domain 2-like"/>
    <property type="match status" value="2"/>
</dbReference>
<dbReference type="SUPFAM" id="SSF52113">
    <property type="entry name" value="BRCT domain"/>
    <property type="match status" value="1"/>
</dbReference>
<dbReference type="InterPro" id="IPR010994">
    <property type="entry name" value="RuvA_2-like"/>
</dbReference>
<dbReference type="Gene3D" id="3.30.470.30">
    <property type="entry name" value="DNA ligase/mRNA capping enzyme"/>
    <property type="match status" value="1"/>
</dbReference>
<dbReference type="SMART" id="SM00292">
    <property type="entry name" value="BRCT"/>
    <property type="match status" value="1"/>
</dbReference>
<dbReference type="EC" id="6.5.1.2" evidence="2 14"/>
<evidence type="ECO:0000256" key="11">
    <source>
        <dbReference type="ARBA" id="ARBA00023204"/>
    </source>
</evidence>
<feature type="binding site" evidence="14">
    <location>
        <position position="433"/>
    </location>
    <ligand>
        <name>Zn(2+)</name>
        <dbReference type="ChEBI" id="CHEBI:29105"/>
    </ligand>
</feature>
<dbReference type="PROSITE" id="PS50172">
    <property type="entry name" value="BRCT"/>
    <property type="match status" value="1"/>
</dbReference>
<keyword evidence="9 14" id="KW-0460">Magnesium</keyword>
<dbReference type="InterPro" id="IPR036420">
    <property type="entry name" value="BRCT_dom_sf"/>
</dbReference>
<evidence type="ECO:0000256" key="8">
    <source>
        <dbReference type="ARBA" id="ARBA00022833"/>
    </source>
</evidence>
<gene>
    <name evidence="14" type="primary">ligA</name>
    <name evidence="16" type="ordered locus">Fraau_2006</name>
</gene>
<comment type="similarity">
    <text evidence="13 14">Belongs to the NAD-dependent DNA ligase family. LigA subfamily.</text>
</comment>
<evidence type="ECO:0000256" key="3">
    <source>
        <dbReference type="ARBA" id="ARBA00013308"/>
    </source>
</evidence>
<dbReference type="InterPro" id="IPR012340">
    <property type="entry name" value="NA-bd_OB-fold"/>
</dbReference>
<keyword evidence="8 14" id="KW-0862">Zinc</keyword>
<dbReference type="NCBIfam" id="NF005932">
    <property type="entry name" value="PRK07956.1"/>
    <property type="match status" value="1"/>
</dbReference>
<evidence type="ECO:0000256" key="5">
    <source>
        <dbReference type="ARBA" id="ARBA00022705"/>
    </source>
</evidence>
<dbReference type="InterPro" id="IPR013840">
    <property type="entry name" value="DNAligase_N"/>
</dbReference>
<comment type="catalytic activity">
    <reaction evidence="12 14">
        <text>NAD(+) + (deoxyribonucleotide)n-3'-hydroxyl + 5'-phospho-(deoxyribonucleotide)m = (deoxyribonucleotide)n+m + AMP + beta-nicotinamide D-nucleotide.</text>
        <dbReference type="EC" id="6.5.1.2"/>
    </reaction>
</comment>
<feature type="binding site" evidence="14">
    <location>
        <position position="312"/>
    </location>
    <ligand>
        <name>NAD(+)</name>
        <dbReference type="ChEBI" id="CHEBI:57540"/>
    </ligand>
</feature>
<dbReference type="STRING" id="767434.Fraau_2006"/>
<evidence type="ECO:0000256" key="13">
    <source>
        <dbReference type="ARBA" id="ARBA00060881"/>
    </source>
</evidence>
<evidence type="ECO:0000256" key="6">
    <source>
        <dbReference type="ARBA" id="ARBA00022723"/>
    </source>
</evidence>
<dbReference type="KEGG" id="fau:Fraau_2006"/>
<dbReference type="SUPFAM" id="SSF50249">
    <property type="entry name" value="Nucleic acid-binding proteins"/>
    <property type="match status" value="1"/>
</dbReference>
<dbReference type="PANTHER" id="PTHR23389:SF9">
    <property type="entry name" value="DNA LIGASE"/>
    <property type="match status" value="1"/>
</dbReference>
<comment type="function">
    <text evidence="1 14">DNA ligase that catalyzes the formation of phosphodiester linkages between 5'-phosphoryl and 3'-hydroxyl groups in double-stranded DNA using NAD as a coenzyme and as the energy source for the reaction. It is essential for DNA replication and repair of damaged DNA.</text>
</comment>
<dbReference type="CDD" id="cd00114">
    <property type="entry name" value="LIGANc"/>
    <property type="match status" value="1"/>
</dbReference>
<dbReference type="PIRSF" id="PIRSF001604">
    <property type="entry name" value="LigA"/>
    <property type="match status" value="1"/>
</dbReference>
<dbReference type="Pfam" id="PF03119">
    <property type="entry name" value="DNA_ligase_ZBD"/>
    <property type="match status" value="1"/>
</dbReference>
<evidence type="ECO:0000256" key="2">
    <source>
        <dbReference type="ARBA" id="ARBA00012722"/>
    </source>
</evidence>
<dbReference type="Gene3D" id="3.40.50.10190">
    <property type="entry name" value="BRCT domain"/>
    <property type="match status" value="1"/>
</dbReference>
<dbReference type="InterPro" id="IPR013839">
    <property type="entry name" value="DNAligase_adenylation"/>
</dbReference>
<dbReference type="NCBIfam" id="TIGR00575">
    <property type="entry name" value="dnlj"/>
    <property type="match status" value="1"/>
</dbReference>
<dbReference type="RefSeq" id="WP_014403393.1">
    <property type="nucleotide sequence ID" value="NC_017033.1"/>
</dbReference>
<evidence type="ECO:0000256" key="14">
    <source>
        <dbReference type="HAMAP-Rule" id="MF_01588"/>
    </source>
</evidence>
<dbReference type="eggNOG" id="COG0272">
    <property type="taxonomic scope" value="Bacteria"/>
</dbReference>
<feature type="active site" description="N6-AMP-lysine intermediate" evidence="14">
    <location>
        <position position="137"/>
    </location>
</feature>
<dbReference type="SMART" id="SM00532">
    <property type="entry name" value="LIGANc"/>
    <property type="match status" value="1"/>
</dbReference>
<dbReference type="InterPro" id="IPR004149">
    <property type="entry name" value="Znf_DNAligase_C4"/>
</dbReference>
<feature type="domain" description="BRCT" evidence="15">
    <location>
        <begin position="722"/>
        <end position="805"/>
    </location>
</feature>
<protein>
    <recommendedName>
        <fullName evidence="3 14">DNA ligase</fullName>
        <ecNumber evidence="2 14">6.5.1.2</ecNumber>
    </recommendedName>
    <alternativeName>
        <fullName evidence="14">Polydeoxyribonucleotide synthase [NAD(+)]</fullName>
    </alternativeName>
</protein>
<proteinExistence type="inferred from homology"/>
<keyword evidence="11 14" id="KW-0234">DNA repair</keyword>
<evidence type="ECO:0000256" key="1">
    <source>
        <dbReference type="ARBA" id="ARBA00004067"/>
    </source>
</evidence>
<dbReference type="OrthoDB" id="9759736at2"/>
<feature type="binding site" evidence="14">
    <location>
        <begin position="46"/>
        <end position="50"/>
    </location>
    <ligand>
        <name>NAD(+)</name>
        <dbReference type="ChEBI" id="CHEBI:57540"/>
    </ligand>
</feature>
<dbReference type="CDD" id="cd17748">
    <property type="entry name" value="BRCT_DNA_ligase_like"/>
    <property type="match status" value="1"/>
</dbReference>
<dbReference type="InterPro" id="IPR001679">
    <property type="entry name" value="DNA_ligase"/>
</dbReference>
<dbReference type="GO" id="GO:0006281">
    <property type="term" value="P:DNA repair"/>
    <property type="evidence" value="ECO:0007669"/>
    <property type="project" value="UniProtKB-KW"/>
</dbReference>
<dbReference type="Pfam" id="PF12826">
    <property type="entry name" value="HHH_2"/>
    <property type="match status" value="1"/>
</dbReference>
<evidence type="ECO:0000313" key="16">
    <source>
        <dbReference type="EMBL" id="AFC86390.1"/>
    </source>
</evidence>
<dbReference type="AlphaFoldDB" id="H8L2N1"/>
<dbReference type="HAMAP" id="MF_01588">
    <property type="entry name" value="DNA_ligase_A"/>
    <property type="match status" value="1"/>
</dbReference>
<dbReference type="Proteomes" id="UP000005234">
    <property type="component" value="Chromosome"/>
</dbReference>
<feature type="binding site" evidence="14">
    <location>
        <position position="454"/>
    </location>
    <ligand>
        <name>Zn(2+)</name>
        <dbReference type="ChEBI" id="CHEBI:29105"/>
    </ligand>
</feature>
<evidence type="ECO:0000256" key="7">
    <source>
        <dbReference type="ARBA" id="ARBA00022763"/>
    </source>
</evidence>
<dbReference type="FunFam" id="1.10.150.20:FF:000006">
    <property type="entry name" value="DNA ligase"/>
    <property type="match status" value="1"/>
</dbReference>
<keyword evidence="7 14" id="KW-0227">DNA damage</keyword>
<dbReference type="GO" id="GO:0003911">
    <property type="term" value="F:DNA ligase (NAD+) activity"/>
    <property type="evidence" value="ECO:0007669"/>
    <property type="project" value="UniProtKB-UniRule"/>
</dbReference>
<keyword evidence="6 14" id="KW-0479">Metal-binding</keyword>
<keyword evidence="10 14" id="KW-0520">NAD</keyword>
<evidence type="ECO:0000259" key="15">
    <source>
        <dbReference type="PROSITE" id="PS50172"/>
    </source>
</evidence>
<feature type="binding site" evidence="14">
    <location>
        <position position="430"/>
    </location>
    <ligand>
        <name>Zn(2+)</name>
        <dbReference type="ChEBI" id="CHEBI:29105"/>
    </ligand>
</feature>
<dbReference type="GO" id="GO:0005829">
    <property type="term" value="C:cytosol"/>
    <property type="evidence" value="ECO:0007669"/>
    <property type="project" value="TreeGrafter"/>
</dbReference>
<keyword evidence="4 14" id="KW-0436">Ligase</keyword>
<dbReference type="FunFam" id="3.30.470.30:FF:000001">
    <property type="entry name" value="DNA ligase"/>
    <property type="match status" value="1"/>
</dbReference>
<sequence>MPNAPVTTEPGSADPQVLQQRLIALRQQLDDASHRYYVLDDPTLPDADYDRLLRELEAIERVHPEWVTADSPSQRVGSKLIGGFAEVRHAVPMLSLNNAFEQEGDTDRERYVEVADFVRRVESALDRSQPVFSVEPKLDGLAISLRYVDGQFVGGATRGDGETGEDVTANLRTIRSIPLKLRGEGWPRRLEVRGEVVMLRKDFDQFNAAALERGEKPLANPRNGAAGSLRQLDPAVTARRRLSFFAYAVGQVEDGDLPATHSATLQQLREWGFPVSPEVATAKGFEGLLAYFRRIGAERDQLPYDIDGVVYKLDDYAGQQAMGFVARAPRWAIAHKFPAQEQSTRVLAIEIQIGRTGAATPVARLEPVSVGGVVVTNATLHNADQVARLDVRVGDSVIVRRAGDVIPEVVRVIPEQRVADTQVWAMPRHCPVCGSALLREDGAAAWRCSGGLFCPAQRKEALIHFASRRAMDIEGLGERFVDALVEFDYVKTPADLYHLQLQDLLDMKRRADERDGSTPETVRSGKIATRWAENLLAGIDGSRHTSLSRFLFALGIMHIGSNTAKTLADWLGSLERIRTQPEAILRLLPDIGTEVARSIAGFFQQEGNQQVVDRLLAAGIRFNDETTPDPRLRERLGLSALLNGAGIAKLGPKSVELLVRHFSSLEAIQAGGYNHWLTAGVPAAAAKALETRLADRGGLEALQQAEQAMHALLAAIPASAKVASLPLDGMSFVLTGTLHSMSRDQARERLEAFGAKVSGSVSKKTSVVVAGEAAGSKLDKATELGLEIWDEARLQAFLSEQGVSA</sequence>
<dbReference type="InterPro" id="IPR004150">
    <property type="entry name" value="NAD_DNA_ligase_OB"/>
</dbReference>
<reference evidence="16" key="1">
    <citation type="submission" date="2012-02" db="EMBL/GenBank/DDBJ databases">
        <title>The complete genome of Frateuria aurantia DSM 6220.</title>
        <authorList>
            <consortium name="US DOE Joint Genome Institute (JGI-PGF)"/>
            <person name="Lucas S."/>
            <person name="Copeland A."/>
            <person name="Lapidus A."/>
            <person name="Glavina del Rio T."/>
            <person name="Dalin E."/>
            <person name="Tice H."/>
            <person name="Bruce D."/>
            <person name="Goodwin L."/>
            <person name="Pitluck S."/>
            <person name="Peters L."/>
            <person name="Ovchinnikova G."/>
            <person name="Teshima H."/>
            <person name="Kyrpides N."/>
            <person name="Mavromatis K."/>
            <person name="Ivanova N."/>
            <person name="Brettin T."/>
            <person name="Detter J.C."/>
            <person name="Han C."/>
            <person name="Larimer F."/>
            <person name="Land M."/>
            <person name="Hauser L."/>
            <person name="Markowitz V."/>
            <person name="Cheng J.-F."/>
            <person name="Hugenholtz P."/>
            <person name="Woyke T."/>
            <person name="Wu D."/>
            <person name="Brambilla E."/>
            <person name="Klenk H.-P."/>
            <person name="Eisen J.A."/>
        </authorList>
    </citation>
    <scope>NUCLEOTIDE SEQUENCE</scope>
    <source>
        <strain evidence="16">DSM 6220</strain>
    </source>
</reference>
<dbReference type="Pfam" id="PF01653">
    <property type="entry name" value="DNA_ligase_aden"/>
    <property type="match status" value="1"/>
</dbReference>
<dbReference type="FunFam" id="2.40.50.140:FF:000012">
    <property type="entry name" value="DNA ligase"/>
    <property type="match status" value="1"/>
</dbReference>
<feature type="binding site" evidence="14">
    <location>
        <position position="195"/>
    </location>
    <ligand>
        <name>NAD(+)</name>
        <dbReference type="ChEBI" id="CHEBI:57540"/>
    </ligand>
</feature>
<dbReference type="Pfam" id="PF03120">
    <property type="entry name" value="OB_DNA_ligase"/>
    <property type="match status" value="1"/>
</dbReference>
<dbReference type="PROSITE" id="PS01055">
    <property type="entry name" value="DNA_LIGASE_N1"/>
    <property type="match status" value="1"/>
</dbReference>
<dbReference type="Gene3D" id="2.40.50.140">
    <property type="entry name" value="Nucleic acid-binding proteins"/>
    <property type="match status" value="1"/>
</dbReference>
<evidence type="ECO:0000256" key="9">
    <source>
        <dbReference type="ARBA" id="ARBA00022842"/>
    </source>
</evidence>
<dbReference type="Gene3D" id="6.20.10.30">
    <property type="match status" value="1"/>
</dbReference>
<dbReference type="HOGENOM" id="CLU_007764_2_1_6"/>
<feature type="binding site" evidence="14">
    <location>
        <position position="336"/>
    </location>
    <ligand>
        <name>NAD(+)</name>
        <dbReference type="ChEBI" id="CHEBI:57540"/>
    </ligand>
</feature>
<dbReference type="Pfam" id="PF00533">
    <property type="entry name" value="BRCT"/>
    <property type="match status" value="1"/>
</dbReference>
<comment type="caution">
    <text evidence="14">Lacks conserved residue(s) required for the propagation of feature annotation.</text>
</comment>
<comment type="cofactor">
    <cofactor evidence="14">
        <name>Mg(2+)</name>
        <dbReference type="ChEBI" id="CHEBI:18420"/>
    </cofactor>
    <cofactor evidence="14">
        <name>Mn(2+)</name>
        <dbReference type="ChEBI" id="CHEBI:29035"/>
    </cofactor>
</comment>
<dbReference type="Gene3D" id="1.10.287.610">
    <property type="entry name" value="Helix hairpin bin"/>
    <property type="match status" value="1"/>
</dbReference>
<feature type="binding site" evidence="14">
    <location>
        <begin position="95"/>
        <end position="96"/>
    </location>
    <ligand>
        <name>NAD(+)</name>
        <dbReference type="ChEBI" id="CHEBI:57540"/>
    </ligand>
</feature>
<dbReference type="InterPro" id="IPR018239">
    <property type="entry name" value="DNA_ligase_AS"/>
</dbReference>
<dbReference type="GO" id="GO:0006260">
    <property type="term" value="P:DNA replication"/>
    <property type="evidence" value="ECO:0007669"/>
    <property type="project" value="UniProtKB-KW"/>
</dbReference>
<keyword evidence="14" id="KW-0464">Manganese</keyword>
<dbReference type="Gene3D" id="1.10.150.20">
    <property type="entry name" value="5' to 3' exonuclease, C-terminal subdomain"/>
    <property type="match status" value="2"/>
</dbReference>
<keyword evidence="17" id="KW-1185">Reference proteome</keyword>
<keyword evidence="5 14" id="KW-0235">DNA replication</keyword>
<dbReference type="EMBL" id="CP003350">
    <property type="protein sequence ID" value="AFC86390.1"/>
    <property type="molecule type" value="Genomic_DNA"/>
</dbReference>